<dbReference type="AlphaFoldDB" id="A0A0K0DS86"/>
<name>A0A0K0DS86_STRER</name>
<dbReference type="WBParaSite" id="SSTP_0000009500.1">
    <property type="protein sequence ID" value="SSTP_0000009500.1"/>
    <property type="gene ID" value="SSTP_0000009500"/>
</dbReference>
<keyword evidence="2" id="KW-1185">Reference proteome</keyword>
<evidence type="ECO:0000313" key="3">
    <source>
        <dbReference type="WBParaSite" id="SSTP_0000009500.1"/>
    </source>
</evidence>
<dbReference type="STRING" id="6248.A0A0K0DS86"/>
<protein>
    <submittedName>
        <fullName evidence="3">DUF659 domain-containing protein</fullName>
    </submittedName>
</protein>
<sequence>MEEGKRKSKKNKLKRKRPKEEEIKDIFLPTDSSDEEDKIKRIAKREENLSKVIETPSTKDRKPQIVLRKHPERITKAYDLIKKDLKFTSEIFSKENVEGKDFFEATPTIPTIEDRESNSESEEDYNAPPKKVKEVNLVVDNLSKPITHIKMIGEGDSVILPKKDIDKTCEAFVKEAKKLNIGHYLPEKEVKRKRSLKFLPDDGGIMRKGYPFYHWHRRALGDSYKARLLKFNISITYGPFTEEEDEIIIKNWKKFCKNHNTKEEELFWYLGTCALGRKSKDSREEERKFIEETAMIPKICKGLNNRISNMVICRLKNLYSPLNLINNTKYVCLYTKKEKDEIISLLKKYNHNISRVALETGKSWVSVQHLWTLEKMKTDYPFYAMAYIYNTIEDSSLIKMKKLLTGEDDDSFGDILRPILINLTREIANTTIESISFVINAMREYVKEEMERVGKFKKAIRLLLPWRFFDASIKDTYLIYISMRITNIENGEGTNLKDDVLYSEIEKNRFFINSPDYPKIAFDRARKKYKKAIKKFGKGIVKYNCGEHYQDLLMERYIIENVLEDGEDLSLLYERPERFKKALLKYLCEKEKINFVSYEFEPHEVINVNS</sequence>
<feature type="region of interest" description="Disordered" evidence="1">
    <location>
        <begin position="105"/>
        <end position="127"/>
    </location>
</feature>
<feature type="compositionally biased region" description="Basic residues" evidence="1">
    <location>
        <begin position="1"/>
        <end position="17"/>
    </location>
</feature>
<evidence type="ECO:0000313" key="2">
    <source>
        <dbReference type="Proteomes" id="UP000035681"/>
    </source>
</evidence>
<reference evidence="3" key="1">
    <citation type="submission" date="2015-08" db="UniProtKB">
        <authorList>
            <consortium name="WormBaseParasite"/>
        </authorList>
    </citation>
    <scope>IDENTIFICATION</scope>
</reference>
<dbReference type="Proteomes" id="UP000035681">
    <property type="component" value="Unplaced"/>
</dbReference>
<proteinExistence type="predicted"/>
<feature type="region of interest" description="Disordered" evidence="1">
    <location>
        <begin position="1"/>
        <end position="25"/>
    </location>
</feature>
<organism evidence="3">
    <name type="scientific">Strongyloides stercoralis</name>
    <name type="common">Threadworm</name>
    <dbReference type="NCBI Taxonomy" id="6248"/>
    <lineage>
        <taxon>Eukaryota</taxon>
        <taxon>Metazoa</taxon>
        <taxon>Ecdysozoa</taxon>
        <taxon>Nematoda</taxon>
        <taxon>Chromadorea</taxon>
        <taxon>Rhabditida</taxon>
        <taxon>Tylenchina</taxon>
        <taxon>Panagrolaimomorpha</taxon>
        <taxon>Strongyloidoidea</taxon>
        <taxon>Strongyloididae</taxon>
        <taxon>Strongyloides</taxon>
    </lineage>
</organism>
<evidence type="ECO:0000256" key="1">
    <source>
        <dbReference type="SAM" id="MobiDB-lite"/>
    </source>
</evidence>
<dbReference type="WBParaSite" id="TCONS_00010047.p1">
    <property type="protein sequence ID" value="TCONS_00010047.p1"/>
    <property type="gene ID" value="XLOC_007743"/>
</dbReference>
<accession>A0A0K0DS86</accession>